<gene>
    <name evidence="2" type="ORF">N4G62_07230</name>
</gene>
<sequence>MIFATVGTQLPFPRFLTLLDDIAARHGIEIVAQTCEPGVDYPHLKTHAQMAPTVFDEAIKRCDLIVGHAGIGTVLSALKVQKPVVLFPRRAALGEHRNDHQLATVQVLRDRSGIYVADSDEALERYMTTGTLEAAQLTQGPARVQLVERLRGFIGA</sequence>
<evidence type="ECO:0000259" key="1">
    <source>
        <dbReference type="Pfam" id="PF04101"/>
    </source>
</evidence>
<dbReference type="Proteomes" id="UP001292182">
    <property type="component" value="Unassembled WGS sequence"/>
</dbReference>
<organism evidence="2 3">
    <name type="scientific">Sphingomonas sanguinis</name>
    <dbReference type="NCBI Taxonomy" id="33051"/>
    <lineage>
        <taxon>Bacteria</taxon>
        <taxon>Pseudomonadati</taxon>
        <taxon>Pseudomonadota</taxon>
        <taxon>Alphaproteobacteria</taxon>
        <taxon>Sphingomonadales</taxon>
        <taxon>Sphingomonadaceae</taxon>
        <taxon>Sphingomonas</taxon>
    </lineage>
</organism>
<dbReference type="Gene3D" id="3.40.50.2000">
    <property type="entry name" value="Glycogen Phosphorylase B"/>
    <property type="match status" value="1"/>
</dbReference>
<name>A0ABU5LQ18_9SPHN</name>
<dbReference type="SUPFAM" id="SSF53756">
    <property type="entry name" value="UDP-Glycosyltransferase/glycogen phosphorylase"/>
    <property type="match status" value="1"/>
</dbReference>
<feature type="domain" description="Glycosyl transferase family 28 C-terminal" evidence="1">
    <location>
        <begin position="56"/>
        <end position="110"/>
    </location>
</feature>
<keyword evidence="3" id="KW-1185">Reference proteome</keyword>
<dbReference type="RefSeq" id="WP_322539037.1">
    <property type="nucleotide sequence ID" value="NZ_JAOBTW010000007.1"/>
</dbReference>
<dbReference type="InterPro" id="IPR007235">
    <property type="entry name" value="Glyco_trans_28_C"/>
</dbReference>
<reference evidence="3" key="1">
    <citation type="submission" date="2023-07" db="EMBL/GenBank/DDBJ databases">
        <title>Whole genome sequence analysis of rice epiphytic Sphingomonas sanguinis OsEp_Plm_15B2.</title>
        <authorList>
            <person name="Sahu K.P."/>
            <person name="Asharani P."/>
            <person name="Reddy B."/>
            <person name="Kumar A."/>
        </authorList>
    </citation>
    <scope>NUCLEOTIDE SEQUENCE [LARGE SCALE GENOMIC DNA]</scope>
    <source>
        <strain evidence="3">OsEp_Plm_15B2</strain>
    </source>
</reference>
<proteinExistence type="predicted"/>
<dbReference type="EMBL" id="JAOBTW010000007">
    <property type="protein sequence ID" value="MDZ7281816.1"/>
    <property type="molecule type" value="Genomic_DNA"/>
</dbReference>
<comment type="caution">
    <text evidence="2">The sequence shown here is derived from an EMBL/GenBank/DDBJ whole genome shotgun (WGS) entry which is preliminary data.</text>
</comment>
<protein>
    <submittedName>
        <fullName evidence="2">Glucuronosyltransferase</fullName>
    </submittedName>
</protein>
<dbReference type="Pfam" id="PF04101">
    <property type="entry name" value="Glyco_tran_28_C"/>
    <property type="match status" value="1"/>
</dbReference>
<evidence type="ECO:0000313" key="3">
    <source>
        <dbReference type="Proteomes" id="UP001292182"/>
    </source>
</evidence>
<accession>A0ABU5LQ18</accession>
<evidence type="ECO:0000313" key="2">
    <source>
        <dbReference type="EMBL" id="MDZ7281816.1"/>
    </source>
</evidence>